<dbReference type="EMBL" id="BGPR01023689">
    <property type="protein sequence ID" value="GBN91053.1"/>
    <property type="molecule type" value="Genomic_DNA"/>
</dbReference>
<organism evidence="1 2">
    <name type="scientific">Araneus ventricosus</name>
    <name type="common">Orbweaver spider</name>
    <name type="synonym">Epeira ventricosa</name>
    <dbReference type="NCBI Taxonomy" id="182803"/>
    <lineage>
        <taxon>Eukaryota</taxon>
        <taxon>Metazoa</taxon>
        <taxon>Ecdysozoa</taxon>
        <taxon>Arthropoda</taxon>
        <taxon>Chelicerata</taxon>
        <taxon>Arachnida</taxon>
        <taxon>Araneae</taxon>
        <taxon>Araneomorphae</taxon>
        <taxon>Entelegynae</taxon>
        <taxon>Araneoidea</taxon>
        <taxon>Araneidae</taxon>
        <taxon>Araneus</taxon>
    </lineage>
</organism>
<comment type="caution">
    <text evidence="1">The sequence shown here is derived from an EMBL/GenBank/DDBJ whole genome shotgun (WGS) entry which is preliminary data.</text>
</comment>
<proteinExistence type="predicted"/>
<evidence type="ECO:0000313" key="1">
    <source>
        <dbReference type="EMBL" id="GBN91053.1"/>
    </source>
</evidence>
<accession>A0A4Y2STV3</accession>
<protein>
    <submittedName>
        <fullName evidence="1">Uncharacterized protein</fullName>
    </submittedName>
</protein>
<dbReference type="AlphaFoldDB" id="A0A4Y2STV3"/>
<name>A0A4Y2STV3_ARAVE</name>
<gene>
    <name evidence="1" type="ORF">AVEN_176018_1</name>
</gene>
<sequence length="165" mass="18581">MIPENATLFSIFLLRKGIHEKTPCDVTACRREYLRTAPGSEERLDRLVDRLGARTSLEFYPLCELISCHAGEGETAPFGGGIRESLGENTPAGYGDIRRVLFMLLTQMRIFVARTSVAAARAREIPGIFESVRQSPSMYRCWWTQFWTVVVNIALVDDAANPFSY</sequence>
<dbReference type="Proteomes" id="UP000499080">
    <property type="component" value="Unassembled WGS sequence"/>
</dbReference>
<evidence type="ECO:0000313" key="2">
    <source>
        <dbReference type="Proteomes" id="UP000499080"/>
    </source>
</evidence>
<keyword evidence="2" id="KW-1185">Reference proteome</keyword>
<reference evidence="1 2" key="1">
    <citation type="journal article" date="2019" name="Sci. Rep.">
        <title>Orb-weaving spider Araneus ventricosus genome elucidates the spidroin gene catalogue.</title>
        <authorList>
            <person name="Kono N."/>
            <person name="Nakamura H."/>
            <person name="Ohtoshi R."/>
            <person name="Moran D.A.P."/>
            <person name="Shinohara A."/>
            <person name="Yoshida Y."/>
            <person name="Fujiwara M."/>
            <person name="Mori M."/>
            <person name="Tomita M."/>
            <person name="Arakawa K."/>
        </authorList>
    </citation>
    <scope>NUCLEOTIDE SEQUENCE [LARGE SCALE GENOMIC DNA]</scope>
</reference>